<dbReference type="PANTHER" id="PTHR45921">
    <property type="entry name" value="IP01054P"/>
    <property type="match status" value="1"/>
</dbReference>
<proteinExistence type="predicted"/>
<evidence type="ECO:0000313" key="9">
    <source>
        <dbReference type="EMBL" id="KAF5405531.1"/>
    </source>
</evidence>
<dbReference type="GO" id="GO:0048513">
    <property type="term" value="P:animal organ development"/>
    <property type="evidence" value="ECO:0007669"/>
    <property type="project" value="TreeGrafter"/>
</dbReference>
<name>A0A8J4WKQ0_9TREM</name>
<evidence type="ECO:0000256" key="4">
    <source>
        <dbReference type="ARBA" id="ARBA00023155"/>
    </source>
</evidence>
<feature type="DNA-binding region" description="Homeobox" evidence="6">
    <location>
        <begin position="52"/>
        <end position="111"/>
    </location>
</feature>
<dbReference type="OrthoDB" id="6159439at2759"/>
<comment type="subcellular location">
    <subcellularLocation>
        <location evidence="1 6 7">Nucleus</location>
    </subcellularLocation>
</comment>
<gene>
    <name evidence="9" type="ORF">PHET_00825</name>
</gene>
<dbReference type="PANTHER" id="PTHR45921:SF6">
    <property type="entry name" value="C15"/>
    <property type="match status" value="1"/>
</dbReference>
<dbReference type="GO" id="GO:0000981">
    <property type="term" value="F:DNA-binding transcription factor activity, RNA polymerase II-specific"/>
    <property type="evidence" value="ECO:0007669"/>
    <property type="project" value="InterPro"/>
</dbReference>
<evidence type="ECO:0000313" key="10">
    <source>
        <dbReference type="Proteomes" id="UP000748531"/>
    </source>
</evidence>
<dbReference type="GO" id="GO:0005634">
    <property type="term" value="C:nucleus"/>
    <property type="evidence" value="ECO:0007669"/>
    <property type="project" value="UniProtKB-SubCell"/>
</dbReference>
<evidence type="ECO:0000256" key="6">
    <source>
        <dbReference type="PROSITE-ProRule" id="PRU00108"/>
    </source>
</evidence>
<dbReference type="Proteomes" id="UP000748531">
    <property type="component" value="Unassembled WGS sequence"/>
</dbReference>
<keyword evidence="3 6" id="KW-0238">DNA-binding</keyword>
<dbReference type="InterPro" id="IPR009057">
    <property type="entry name" value="Homeodomain-like_sf"/>
</dbReference>
<reference evidence="9" key="1">
    <citation type="submission" date="2019-05" db="EMBL/GenBank/DDBJ databases">
        <title>Annotation for the trematode Paragonimus heterotremus.</title>
        <authorList>
            <person name="Choi Y.-J."/>
        </authorList>
    </citation>
    <scope>NUCLEOTIDE SEQUENCE</scope>
    <source>
        <strain evidence="9">LC</strain>
    </source>
</reference>
<evidence type="ECO:0000256" key="5">
    <source>
        <dbReference type="ARBA" id="ARBA00023242"/>
    </source>
</evidence>
<evidence type="ECO:0000256" key="2">
    <source>
        <dbReference type="ARBA" id="ARBA00022473"/>
    </source>
</evidence>
<dbReference type="EMBL" id="LUCH01000293">
    <property type="protein sequence ID" value="KAF5405531.1"/>
    <property type="molecule type" value="Genomic_DNA"/>
</dbReference>
<dbReference type="PROSITE" id="PS00027">
    <property type="entry name" value="HOMEOBOX_1"/>
    <property type="match status" value="1"/>
</dbReference>
<dbReference type="InterPro" id="IPR001356">
    <property type="entry name" value="HD"/>
</dbReference>
<protein>
    <submittedName>
        <fullName evidence="9">T-cell leukemia homeobox protein 3</fullName>
    </submittedName>
</protein>
<dbReference type="SMART" id="SM00389">
    <property type="entry name" value="HOX"/>
    <property type="match status" value="1"/>
</dbReference>
<dbReference type="CDD" id="cd00086">
    <property type="entry name" value="homeodomain"/>
    <property type="match status" value="1"/>
</dbReference>
<evidence type="ECO:0000259" key="8">
    <source>
        <dbReference type="PROSITE" id="PS50071"/>
    </source>
</evidence>
<keyword evidence="2" id="KW-0217">Developmental protein</keyword>
<dbReference type="InterPro" id="IPR020479">
    <property type="entry name" value="HD_metazoa"/>
</dbReference>
<dbReference type="PRINTS" id="PR00024">
    <property type="entry name" value="HOMEOBOX"/>
</dbReference>
<keyword evidence="10" id="KW-1185">Reference proteome</keyword>
<accession>A0A8J4WKQ0</accession>
<dbReference type="FunFam" id="1.10.10.60:FF:000040">
    <property type="entry name" value="T-cell leukemia homeobox protein 3"/>
    <property type="match status" value="1"/>
</dbReference>
<evidence type="ECO:0000256" key="7">
    <source>
        <dbReference type="RuleBase" id="RU000682"/>
    </source>
</evidence>
<dbReference type="PROSITE" id="PS50071">
    <property type="entry name" value="HOMEOBOX_2"/>
    <property type="match status" value="1"/>
</dbReference>
<dbReference type="GO" id="GO:0000978">
    <property type="term" value="F:RNA polymerase II cis-regulatory region sequence-specific DNA binding"/>
    <property type="evidence" value="ECO:0007669"/>
    <property type="project" value="TreeGrafter"/>
</dbReference>
<dbReference type="Pfam" id="PF00046">
    <property type="entry name" value="Homeodomain"/>
    <property type="match status" value="1"/>
</dbReference>
<dbReference type="SUPFAM" id="SSF46689">
    <property type="entry name" value="Homeodomain-like"/>
    <property type="match status" value="1"/>
</dbReference>
<comment type="caution">
    <text evidence="9">The sequence shown here is derived from an EMBL/GenBank/DDBJ whole genome shotgun (WGS) entry which is preliminary data.</text>
</comment>
<dbReference type="InterPro" id="IPR042247">
    <property type="entry name" value="TLX1/2/3"/>
</dbReference>
<dbReference type="InterPro" id="IPR017970">
    <property type="entry name" value="Homeobox_CS"/>
</dbReference>
<keyword evidence="5 6" id="KW-0539">Nucleus</keyword>
<sequence>MEHDTCQQVKTSSTNASWNSLIPTAVRIHSKQYSMGIRRIGHSYQSRAPRKRKKPRTSFTRQQVIELERCFQKQKYIASAERADLAKLLHMTDAQVKTWFQNRRTKWRRQTIEDCQDEWKTVSRYLLNFQPKVSQKLNKPETVQTESENCSPAYIYELNRRRHGY</sequence>
<organism evidence="9 10">
    <name type="scientific">Paragonimus heterotremus</name>
    <dbReference type="NCBI Taxonomy" id="100268"/>
    <lineage>
        <taxon>Eukaryota</taxon>
        <taxon>Metazoa</taxon>
        <taxon>Spiralia</taxon>
        <taxon>Lophotrochozoa</taxon>
        <taxon>Platyhelminthes</taxon>
        <taxon>Trematoda</taxon>
        <taxon>Digenea</taxon>
        <taxon>Plagiorchiida</taxon>
        <taxon>Troglotremata</taxon>
        <taxon>Troglotrematidae</taxon>
        <taxon>Paragonimus</taxon>
    </lineage>
</organism>
<feature type="domain" description="Homeobox" evidence="8">
    <location>
        <begin position="50"/>
        <end position="110"/>
    </location>
</feature>
<dbReference type="AlphaFoldDB" id="A0A8J4WKQ0"/>
<dbReference type="Gene3D" id="1.10.10.60">
    <property type="entry name" value="Homeodomain-like"/>
    <property type="match status" value="1"/>
</dbReference>
<keyword evidence="4 6" id="KW-0371">Homeobox</keyword>
<evidence type="ECO:0000256" key="3">
    <source>
        <dbReference type="ARBA" id="ARBA00023125"/>
    </source>
</evidence>
<evidence type="ECO:0000256" key="1">
    <source>
        <dbReference type="ARBA" id="ARBA00004123"/>
    </source>
</evidence>